<feature type="domain" description="N-acetyltransferase" evidence="1">
    <location>
        <begin position="4"/>
        <end position="186"/>
    </location>
</feature>
<evidence type="ECO:0000313" key="2">
    <source>
        <dbReference type="EMBL" id="MCO6024757.1"/>
    </source>
</evidence>
<dbReference type="PANTHER" id="PTHR41368">
    <property type="entry name" value="PROTEIN YGHO"/>
    <property type="match status" value="1"/>
</dbReference>
<comment type="caution">
    <text evidence="2">The sequence shown here is derived from an EMBL/GenBank/DDBJ whole genome shotgun (WGS) entry which is preliminary data.</text>
</comment>
<organism evidence="2 3">
    <name type="scientific">Segatella cerevisiae</name>
    <dbReference type="NCBI Taxonomy" id="2053716"/>
    <lineage>
        <taxon>Bacteria</taxon>
        <taxon>Pseudomonadati</taxon>
        <taxon>Bacteroidota</taxon>
        <taxon>Bacteroidia</taxon>
        <taxon>Bacteroidales</taxon>
        <taxon>Prevotellaceae</taxon>
        <taxon>Segatella</taxon>
    </lineage>
</organism>
<reference evidence="2 3" key="1">
    <citation type="submission" date="2022-06" db="EMBL/GenBank/DDBJ databases">
        <title>A taxonomic note on the genus Prevotella: Description of four novel genera and emended description of the genera Hallella and Xylanibacter.</title>
        <authorList>
            <person name="Hitch T.C.A."/>
        </authorList>
    </citation>
    <scope>NUCLEOTIDE SEQUENCE [LARGE SCALE GENOMIC DNA]</scope>
    <source>
        <strain evidence="2 3">DSM 100619</strain>
    </source>
</reference>
<dbReference type="RefSeq" id="WP_252760121.1">
    <property type="nucleotide sequence ID" value="NZ_JAMXLY010000006.1"/>
</dbReference>
<name>A0ABT1BUJ0_9BACT</name>
<dbReference type="InterPro" id="IPR000182">
    <property type="entry name" value="GNAT_dom"/>
</dbReference>
<dbReference type="InterPro" id="IPR039968">
    <property type="entry name" value="BcerS-like"/>
</dbReference>
<dbReference type="Proteomes" id="UP001204015">
    <property type="component" value="Unassembled WGS sequence"/>
</dbReference>
<dbReference type="PROSITE" id="PS51186">
    <property type="entry name" value="GNAT"/>
    <property type="match status" value="1"/>
</dbReference>
<evidence type="ECO:0000259" key="1">
    <source>
        <dbReference type="PROSITE" id="PS51186"/>
    </source>
</evidence>
<dbReference type="SUPFAM" id="SSF55729">
    <property type="entry name" value="Acyl-CoA N-acyltransferases (Nat)"/>
    <property type="match status" value="1"/>
</dbReference>
<dbReference type="EMBL" id="JAMXLY010000006">
    <property type="protein sequence ID" value="MCO6024757.1"/>
    <property type="molecule type" value="Genomic_DNA"/>
</dbReference>
<dbReference type="PANTHER" id="PTHR41368:SF1">
    <property type="entry name" value="PROTEIN YGHO"/>
    <property type="match status" value="1"/>
</dbReference>
<gene>
    <name evidence="2" type="ORF">NG821_02675</name>
</gene>
<proteinExistence type="predicted"/>
<sequence length="394" mass="46425">MSAIEIRRVETKRDLKHFIDFHYDLYKGNPYDVPNLFSDEFNTLDKKHNATFEFCDAEYFLAYRDGKIVGRIAAIINHKANKKWNRRSVRFGWLDFIDDKEVLRLLLKAVEDYGKTKGMTEIVGPLGFTDMDPEGMLTWGFDKLGTMPTLYNYPYYPKYMEQMEGFAKDNDYVEYYLKVPEKIPDKYTKIARVVEERYHLRIKKLTKDDVMKRGYGRKIFELINETYSDLYGYSELSDAQINQLIKEYLPFIDLNLVTLIEDTSANNKLAGIGITMPSLSKAMQKCHRGRLLPFGWWYVLRAIKWHKTEGVDLLLLGFLPEYRKKGANSLLFADLIPRYQAYGFKWGESQVEMEHNEGVQSQWEPLNPINHKRRRCFKKIIVPNQTQEKQTVSE</sequence>
<protein>
    <submittedName>
        <fullName evidence="2">N-acetyltransferase</fullName>
    </submittedName>
</protein>
<dbReference type="InterPro" id="IPR016181">
    <property type="entry name" value="Acyl_CoA_acyltransferase"/>
</dbReference>
<keyword evidence="3" id="KW-1185">Reference proteome</keyword>
<evidence type="ECO:0000313" key="3">
    <source>
        <dbReference type="Proteomes" id="UP001204015"/>
    </source>
</evidence>
<accession>A0ABT1BUJ0</accession>